<organism evidence="8">
    <name type="scientific">Oppiella nova</name>
    <dbReference type="NCBI Taxonomy" id="334625"/>
    <lineage>
        <taxon>Eukaryota</taxon>
        <taxon>Metazoa</taxon>
        <taxon>Ecdysozoa</taxon>
        <taxon>Arthropoda</taxon>
        <taxon>Chelicerata</taxon>
        <taxon>Arachnida</taxon>
        <taxon>Acari</taxon>
        <taxon>Acariformes</taxon>
        <taxon>Sarcoptiformes</taxon>
        <taxon>Oribatida</taxon>
        <taxon>Brachypylina</taxon>
        <taxon>Oppioidea</taxon>
        <taxon>Oppiidae</taxon>
        <taxon>Oppiella</taxon>
    </lineage>
</organism>
<evidence type="ECO:0000313" key="9">
    <source>
        <dbReference type="Proteomes" id="UP000728032"/>
    </source>
</evidence>
<keyword evidence="9" id="KW-1185">Reference proteome</keyword>
<sequence length="229" mass="27089">MWVDYLNPDAAKWWSSKFEPSHFPGFDGLVDIWNDMNEPSVFSGPEVTAPRDMKHYGDVEHRDLHNMYGFLMTKSTYEGLTQYRPNTRPFILTRSFFVGSQRHCAAWTGDNMSKWEHLRMTIPMLLSHSIAGITFIGADIPGFFFNPETEELVVRWYQTSVFHTFFRGHAHLDTKRREPWTFSEPTKLAIRDVIRLRYTYLPLLYKLFYENELSGMPPMRPLWMTFPED</sequence>
<evidence type="ECO:0000256" key="5">
    <source>
        <dbReference type="ARBA" id="ARBA00023295"/>
    </source>
</evidence>
<comment type="similarity">
    <text evidence="1 6">Belongs to the glycosyl hydrolase 31 family.</text>
</comment>
<keyword evidence="3 6" id="KW-0378">Hydrolase</keyword>
<dbReference type="GO" id="GO:0005975">
    <property type="term" value="P:carbohydrate metabolic process"/>
    <property type="evidence" value="ECO:0007669"/>
    <property type="project" value="InterPro"/>
</dbReference>
<dbReference type="Gene3D" id="3.20.20.80">
    <property type="entry name" value="Glycosidases"/>
    <property type="match status" value="2"/>
</dbReference>
<evidence type="ECO:0000256" key="6">
    <source>
        <dbReference type="RuleBase" id="RU361185"/>
    </source>
</evidence>
<dbReference type="PANTHER" id="PTHR22762:SF54">
    <property type="entry name" value="BCDNA.GH04962"/>
    <property type="match status" value="1"/>
</dbReference>
<dbReference type="InterPro" id="IPR000322">
    <property type="entry name" value="Glyco_hydro_31_TIM"/>
</dbReference>
<keyword evidence="4" id="KW-0325">Glycoprotein</keyword>
<reference evidence="8" key="1">
    <citation type="submission" date="2020-11" db="EMBL/GenBank/DDBJ databases">
        <authorList>
            <person name="Tran Van P."/>
        </authorList>
    </citation>
    <scope>NUCLEOTIDE SEQUENCE</scope>
</reference>
<dbReference type="OrthoDB" id="3237269at2759"/>
<gene>
    <name evidence="8" type="ORF">ONB1V03_LOCUS20933</name>
</gene>
<feature type="domain" description="Glycoside hydrolase family 31 TIM barrel" evidence="7">
    <location>
        <begin position="2"/>
        <end position="207"/>
    </location>
</feature>
<evidence type="ECO:0000256" key="2">
    <source>
        <dbReference type="ARBA" id="ARBA00022729"/>
    </source>
</evidence>
<dbReference type="Pfam" id="PF01055">
    <property type="entry name" value="Glyco_hydro_31_2nd"/>
    <property type="match status" value="1"/>
</dbReference>
<evidence type="ECO:0000256" key="1">
    <source>
        <dbReference type="ARBA" id="ARBA00007806"/>
    </source>
</evidence>
<evidence type="ECO:0000313" key="8">
    <source>
        <dbReference type="EMBL" id="CAD7664375.1"/>
    </source>
</evidence>
<dbReference type="Proteomes" id="UP000728032">
    <property type="component" value="Unassembled WGS sequence"/>
</dbReference>
<keyword evidence="5 6" id="KW-0326">Glycosidase</keyword>
<dbReference type="GO" id="GO:0006491">
    <property type="term" value="P:N-glycan processing"/>
    <property type="evidence" value="ECO:0007669"/>
    <property type="project" value="TreeGrafter"/>
</dbReference>
<feature type="non-terminal residue" evidence="8">
    <location>
        <position position="1"/>
    </location>
</feature>
<proteinExistence type="inferred from homology"/>
<accession>A0A7R9R0J5</accession>
<keyword evidence="2" id="KW-0732">Signal</keyword>
<dbReference type="SUPFAM" id="SSF51445">
    <property type="entry name" value="(Trans)glycosidases"/>
    <property type="match status" value="1"/>
</dbReference>
<protein>
    <recommendedName>
        <fullName evidence="7">Glycoside hydrolase family 31 TIM barrel domain-containing protein</fullName>
    </recommendedName>
</protein>
<evidence type="ECO:0000256" key="4">
    <source>
        <dbReference type="ARBA" id="ARBA00023180"/>
    </source>
</evidence>
<dbReference type="EMBL" id="CAJPVJ010037912">
    <property type="protein sequence ID" value="CAG2181512.1"/>
    <property type="molecule type" value="Genomic_DNA"/>
</dbReference>
<dbReference type="PANTHER" id="PTHR22762">
    <property type="entry name" value="ALPHA-GLUCOSIDASE"/>
    <property type="match status" value="1"/>
</dbReference>
<dbReference type="AlphaFoldDB" id="A0A7R9R0J5"/>
<dbReference type="InterPro" id="IPR017853">
    <property type="entry name" value="GH"/>
</dbReference>
<evidence type="ECO:0000256" key="3">
    <source>
        <dbReference type="ARBA" id="ARBA00022801"/>
    </source>
</evidence>
<name>A0A7R9R0J5_9ACAR</name>
<dbReference type="EMBL" id="OC952737">
    <property type="protein sequence ID" value="CAD7664375.1"/>
    <property type="molecule type" value="Genomic_DNA"/>
</dbReference>
<dbReference type="GO" id="GO:0090599">
    <property type="term" value="F:alpha-glucosidase activity"/>
    <property type="evidence" value="ECO:0007669"/>
    <property type="project" value="TreeGrafter"/>
</dbReference>
<evidence type="ECO:0000259" key="7">
    <source>
        <dbReference type="Pfam" id="PF01055"/>
    </source>
</evidence>